<dbReference type="InterPro" id="IPR002882">
    <property type="entry name" value="CofD"/>
</dbReference>
<dbReference type="Pfam" id="PF01933">
    <property type="entry name" value="CofD"/>
    <property type="match status" value="1"/>
</dbReference>
<dbReference type="AlphaFoldDB" id="A0A3B0TNY9"/>
<sequence>MARALRAVLDPGRLTIVVNVGDDTERYGIRVSPDPDTVLYTLAGLEGPAGWGRRDDTTMVMDQLRAFGIDTSFTLGDADLAMCLTRTMMLAEGVPLSSITANLARHLGVTDVEILPGTDDLLRTFIQISDGRWLEFQEYFVERRHTDEVQAVAYHGSVEAVPAPGVIEAIASADTLVIAPSNPPLSIWPILAVEGVTDAVREHANTVAVSPLFGGAPLKGPADAVMRGVGLS</sequence>
<dbReference type="InterPro" id="IPR038136">
    <property type="entry name" value="CofD-like_dom_sf"/>
</dbReference>
<protein>
    <submittedName>
        <fullName evidence="3">Lactyl (2) diphospho-(5')guanosine:7,8-didemethyl-8-hydroxy-5-deazariboflavin 2-phospho-L-lactate transferase</fullName>
    </submittedName>
</protein>
<accession>A0A3B0TNY9</accession>
<evidence type="ECO:0000256" key="1">
    <source>
        <dbReference type="ARBA" id="ARBA00022679"/>
    </source>
</evidence>
<reference evidence="3" key="1">
    <citation type="submission" date="2018-06" db="EMBL/GenBank/DDBJ databases">
        <authorList>
            <person name="Zhirakovskaya E."/>
        </authorList>
    </citation>
    <scope>NUCLEOTIDE SEQUENCE</scope>
</reference>
<dbReference type="PANTHER" id="PTHR43007:SF1">
    <property type="entry name" value="2-PHOSPHO-L-LACTATE TRANSFERASE"/>
    <property type="match status" value="1"/>
</dbReference>
<keyword evidence="2" id="KW-0460">Magnesium</keyword>
<dbReference type="GO" id="GO:0000287">
    <property type="term" value="F:magnesium ion binding"/>
    <property type="evidence" value="ECO:0007669"/>
    <property type="project" value="InterPro"/>
</dbReference>
<name>A0A3B0TNY9_9ZZZZ</name>
<dbReference type="InterPro" id="IPR010115">
    <property type="entry name" value="FbiA/CofD"/>
</dbReference>
<dbReference type="Gene3D" id="1.10.8.240">
    <property type="entry name" value="CofD-like domain"/>
    <property type="match status" value="1"/>
</dbReference>
<proteinExistence type="predicted"/>
<dbReference type="EMBL" id="UOEI01000637">
    <property type="protein sequence ID" value="VAW08776.1"/>
    <property type="molecule type" value="Genomic_DNA"/>
</dbReference>
<gene>
    <name evidence="3" type="ORF">MNBD_ACTINO01-2286</name>
</gene>
<evidence type="ECO:0000313" key="3">
    <source>
        <dbReference type="EMBL" id="VAW08776.1"/>
    </source>
</evidence>
<keyword evidence="1 3" id="KW-0808">Transferase</keyword>
<dbReference type="SUPFAM" id="SSF142338">
    <property type="entry name" value="CofD-like"/>
    <property type="match status" value="1"/>
</dbReference>
<dbReference type="GO" id="GO:0043743">
    <property type="term" value="F:LPPG:FO 2-phospho-L-lactate transferase activity"/>
    <property type="evidence" value="ECO:0007669"/>
    <property type="project" value="InterPro"/>
</dbReference>
<feature type="non-terminal residue" evidence="3">
    <location>
        <position position="232"/>
    </location>
</feature>
<dbReference type="PANTHER" id="PTHR43007">
    <property type="entry name" value="2-PHOSPHO-L-LACTATE TRANSFERASE"/>
    <property type="match status" value="1"/>
</dbReference>
<evidence type="ECO:0000256" key="2">
    <source>
        <dbReference type="ARBA" id="ARBA00022842"/>
    </source>
</evidence>
<organism evidence="3">
    <name type="scientific">hydrothermal vent metagenome</name>
    <dbReference type="NCBI Taxonomy" id="652676"/>
    <lineage>
        <taxon>unclassified sequences</taxon>
        <taxon>metagenomes</taxon>
        <taxon>ecological metagenomes</taxon>
    </lineage>
</organism>
<dbReference type="Gene3D" id="3.40.50.10680">
    <property type="entry name" value="CofD-like domains"/>
    <property type="match status" value="1"/>
</dbReference>